<keyword evidence="2" id="KW-0378">Hydrolase</keyword>
<proteinExistence type="inferred from homology"/>
<feature type="domain" description="Peptidase S33 tripeptidyl aminopeptidase-like C-terminal" evidence="4">
    <location>
        <begin position="474"/>
        <end position="585"/>
    </location>
</feature>
<dbReference type="Proteomes" id="UP001302602">
    <property type="component" value="Unassembled WGS sequence"/>
</dbReference>
<keyword evidence="6" id="KW-1185">Reference proteome</keyword>
<evidence type="ECO:0000256" key="2">
    <source>
        <dbReference type="ARBA" id="ARBA00022801"/>
    </source>
</evidence>
<evidence type="ECO:0000259" key="4">
    <source>
        <dbReference type="Pfam" id="PF08386"/>
    </source>
</evidence>
<gene>
    <name evidence="5" type="ORF">N657DRAFT_650901</name>
</gene>
<dbReference type="PANTHER" id="PTHR43248">
    <property type="entry name" value="2-SUCCINYL-6-HYDROXY-2,4-CYCLOHEXADIENE-1-CARBOXYLATE SYNTHASE"/>
    <property type="match status" value="1"/>
</dbReference>
<dbReference type="InterPro" id="IPR013595">
    <property type="entry name" value="Pept_S33_TAP-like_C"/>
</dbReference>
<comment type="similarity">
    <text evidence="1">Belongs to the peptidase S33 family.</text>
</comment>
<dbReference type="InterPro" id="IPR029058">
    <property type="entry name" value="AB_hydrolase_fold"/>
</dbReference>
<dbReference type="Pfam" id="PF08386">
    <property type="entry name" value="Abhydrolase_4"/>
    <property type="match status" value="1"/>
</dbReference>
<sequence>MSPTTSSRTFWSMTVLLTSPALAFNTFLHTRQADSSFDWTAITPTADLQYHPCYTNFQCARLRVPLDWSRTNGTTPPLNSNSTGGPFAAIALVTLPATVPSSNPAYAGPILINPGGPSGSGTGMALQLASMIQALVDVPGERHYDIVGFDPRGVALTTPSASCYESHYDRSADTIRAAGLPSVVTEQGLKMRFQMGRGVGELCAQANPGEESVFRYVSTATVARDMLEIVERSHELVVKAQRTNGTAKGCGGGGGEKPRLQYLGFSYGSILGNTFASMFPGRVGRMVLDGIADADDYMTATWSKNLIDAEAAIDHFYQTCFDAGSGCALRQPTDTSSADIRTRISTLLAFLQQSPVSAIHNGRLYAVTSFLISEAIRVSLYSPIATYEPLSLALADALSGNFSRILSNPNVMLRDTRLDVCVEQTPSTPPQTYIHSEEVALGIICGDSYSSSTTHDFPSATSLVSRILNQSATVGEAWTKIPLSCTNWPFRPTYSFTGPFGSPAPDNSSGNTTSATPLLILSTRTDHATPLANAYALSALHDGSAVVVQESVGHCALLSSVSQCTYGIVREYFRSGTVPANGTVCEAECEPAIPFRACPGLSEI</sequence>
<evidence type="ECO:0000313" key="5">
    <source>
        <dbReference type="EMBL" id="KAK4118814.1"/>
    </source>
</evidence>
<reference evidence="5" key="2">
    <citation type="submission" date="2023-05" db="EMBL/GenBank/DDBJ databases">
        <authorList>
            <consortium name="Lawrence Berkeley National Laboratory"/>
            <person name="Steindorff A."/>
            <person name="Hensen N."/>
            <person name="Bonometti L."/>
            <person name="Westerberg I."/>
            <person name="Brannstrom I.O."/>
            <person name="Guillou S."/>
            <person name="Cros-Aarteil S."/>
            <person name="Calhoun S."/>
            <person name="Haridas S."/>
            <person name="Kuo A."/>
            <person name="Mondo S."/>
            <person name="Pangilinan J."/>
            <person name="Riley R."/>
            <person name="Labutti K."/>
            <person name="Andreopoulos B."/>
            <person name="Lipzen A."/>
            <person name="Chen C."/>
            <person name="Yanf M."/>
            <person name="Daum C."/>
            <person name="Ng V."/>
            <person name="Clum A."/>
            <person name="Ohm R."/>
            <person name="Martin F."/>
            <person name="Silar P."/>
            <person name="Natvig D."/>
            <person name="Lalanne C."/>
            <person name="Gautier V."/>
            <person name="Ament-Velasquez S.L."/>
            <person name="Kruys A."/>
            <person name="Hutchinson M.I."/>
            <person name="Powell A.J."/>
            <person name="Barry K."/>
            <person name="Miller A.N."/>
            <person name="Grigoriev I.V."/>
            <person name="Debuchy R."/>
            <person name="Gladieux P."/>
            <person name="Thoren M.H."/>
            <person name="Johannesson H."/>
        </authorList>
    </citation>
    <scope>NUCLEOTIDE SEQUENCE</scope>
    <source>
        <strain evidence="5">CBS 731.68</strain>
    </source>
</reference>
<dbReference type="RefSeq" id="XP_062642587.1">
    <property type="nucleotide sequence ID" value="XM_062794055.1"/>
</dbReference>
<reference evidence="5" key="1">
    <citation type="journal article" date="2023" name="Mol. Phylogenet. Evol.">
        <title>Genome-scale phylogeny and comparative genomics of the fungal order Sordariales.</title>
        <authorList>
            <person name="Hensen N."/>
            <person name="Bonometti L."/>
            <person name="Westerberg I."/>
            <person name="Brannstrom I.O."/>
            <person name="Guillou S."/>
            <person name="Cros-Aarteil S."/>
            <person name="Calhoun S."/>
            <person name="Haridas S."/>
            <person name="Kuo A."/>
            <person name="Mondo S."/>
            <person name="Pangilinan J."/>
            <person name="Riley R."/>
            <person name="LaButti K."/>
            <person name="Andreopoulos B."/>
            <person name="Lipzen A."/>
            <person name="Chen C."/>
            <person name="Yan M."/>
            <person name="Daum C."/>
            <person name="Ng V."/>
            <person name="Clum A."/>
            <person name="Steindorff A."/>
            <person name="Ohm R.A."/>
            <person name="Martin F."/>
            <person name="Silar P."/>
            <person name="Natvig D.O."/>
            <person name="Lalanne C."/>
            <person name="Gautier V."/>
            <person name="Ament-Velasquez S.L."/>
            <person name="Kruys A."/>
            <person name="Hutchinson M.I."/>
            <person name="Powell A.J."/>
            <person name="Barry K."/>
            <person name="Miller A.N."/>
            <person name="Grigoriev I.V."/>
            <person name="Debuchy R."/>
            <person name="Gladieux P."/>
            <person name="Hiltunen Thoren M."/>
            <person name="Johannesson H."/>
        </authorList>
    </citation>
    <scope>NUCLEOTIDE SEQUENCE</scope>
    <source>
        <strain evidence="5">CBS 731.68</strain>
    </source>
</reference>
<protein>
    <recommendedName>
        <fullName evidence="4">Peptidase S33 tripeptidyl aminopeptidase-like C-terminal domain-containing protein</fullName>
    </recommendedName>
</protein>
<dbReference type="InterPro" id="IPR051601">
    <property type="entry name" value="Serine_prot/Carboxylest_S33"/>
</dbReference>
<keyword evidence="3" id="KW-0732">Signal</keyword>
<dbReference type="SUPFAM" id="SSF53474">
    <property type="entry name" value="alpha/beta-Hydrolases"/>
    <property type="match status" value="1"/>
</dbReference>
<dbReference type="GO" id="GO:0016787">
    <property type="term" value="F:hydrolase activity"/>
    <property type="evidence" value="ECO:0007669"/>
    <property type="project" value="UniProtKB-KW"/>
</dbReference>
<evidence type="ECO:0000313" key="6">
    <source>
        <dbReference type="Proteomes" id="UP001302602"/>
    </source>
</evidence>
<dbReference type="Gene3D" id="3.40.50.1820">
    <property type="entry name" value="alpha/beta hydrolase"/>
    <property type="match status" value="1"/>
</dbReference>
<name>A0AAN6TQH0_9PEZI</name>
<evidence type="ECO:0000256" key="3">
    <source>
        <dbReference type="SAM" id="SignalP"/>
    </source>
</evidence>
<dbReference type="GeneID" id="87830824"/>
<comment type="caution">
    <text evidence="5">The sequence shown here is derived from an EMBL/GenBank/DDBJ whole genome shotgun (WGS) entry which is preliminary data.</text>
</comment>
<organism evidence="5 6">
    <name type="scientific">Parathielavia appendiculata</name>
    <dbReference type="NCBI Taxonomy" id="2587402"/>
    <lineage>
        <taxon>Eukaryota</taxon>
        <taxon>Fungi</taxon>
        <taxon>Dikarya</taxon>
        <taxon>Ascomycota</taxon>
        <taxon>Pezizomycotina</taxon>
        <taxon>Sordariomycetes</taxon>
        <taxon>Sordariomycetidae</taxon>
        <taxon>Sordariales</taxon>
        <taxon>Chaetomiaceae</taxon>
        <taxon>Parathielavia</taxon>
    </lineage>
</organism>
<feature type="signal peptide" evidence="3">
    <location>
        <begin position="1"/>
        <end position="23"/>
    </location>
</feature>
<dbReference type="EMBL" id="MU853259">
    <property type="protein sequence ID" value="KAK4118814.1"/>
    <property type="molecule type" value="Genomic_DNA"/>
</dbReference>
<evidence type="ECO:0000256" key="1">
    <source>
        <dbReference type="ARBA" id="ARBA00010088"/>
    </source>
</evidence>
<dbReference type="PANTHER" id="PTHR43248:SF25">
    <property type="entry name" value="AB HYDROLASE-1 DOMAIN-CONTAINING PROTEIN-RELATED"/>
    <property type="match status" value="1"/>
</dbReference>
<dbReference type="AlphaFoldDB" id="A0AAN6TQH0"/>
<feature type="chain" id="PRO_5043013801" description="Peptidase S33 tripeptidyl aminopeptidase-like C-terminal domain-containing protein" evidence="3">
    <location>
        <begin position="24"/>
        <end position="604"/>
    </location>
</feature>
<accession>A0AAN6TQH0</accession>